<gene>
    <name evidence="1" type="ORF">N3K66_008721</name>
</gene>
<keyword evidence="2" id="KW-1185">Reference proteome</keyword>
<organism evidence="1 2">
    <name type="scientific">Trichothecium roseum</name>
    <dbReference type="NCBI Taxonomy" id="47278"/>
    <lineage>
        <taxon>Eukaryota</taxon>
        <taxon>Fungi</taxon>
        <taxon>Dikarya</taxon>
        <taxon>Ascomycota</taxon>
        <taxon>Pezizomycotina</taxon>
        <taxon>Sordariomycetes</taxon>
        <taxon>Hypocreomycetidae</taxon>
        <taxon>Hypocreales</taxon>
        <taxon>Hypocreales incertae sedis</taxon>
        <taxon>Trichothecium</taxon>
    </lineage>
</organism>
<dbReference type="EMBL" id="CM047948">
    <property type="protein sequence ID" value="KAI9896549.1"/>
    <property type="molecule type" value="Genomic_DNA"/>
</dbReference>
<sequence length="473" mass="53146">MYTYDHDTNLWLGFSMRWLPSPRCIWLGIQMHPGPRGADRTGSQQRPSRKDYLFTTFNISLTALQEIFDTLGQFMVSQMGERARSPASRADELSFFDEITPEQMKSYQPKQIKSIMRQRRNVQNALSQDAIRPHTDVITHVVDSSGQMIPIPTPEGSDRWICNPEHECRYMVCPNCRPGSSDRAFLSLDAVLKGEVPPTAGTGYGFHTLRTRPMVNARIVKDIGMRSAKKEDHDEHEQATSSDLMFLLKKQLEESENIDVRQLKEKQETRLPLIAPQPLGGTPGQLKHSPKCDNLAAFSENEETPYPGPSIRPPWTPPPSPSAPMRIMETPIFCVGFAAELSITDGRSPASLKTNQTTRRQVLSSVPSATALNRIYQSGEGPPDQSFPYLEEDEYDVGLCLPFNKYTFDLARRTPLCPPSVSEDDYFNGPKTPMEELEDTEGRFLPAPLKVDHGVAVLEESVELHVPDVVTQT</sequence>
<evidence type="ECO:0000313" key="1">
    <source>
        <dbReference type="EMBL" id="KAI9896549.1"/>
    </source>
</evidence>
<proteinExistence type="predicted"/>
<dbReference type="Proteomes" id="UP001163324">
    <property type="component" value="Chromosome 9"/>
</dbReference>
<comment type="caution">
    <text evidence="1">The sequence shown here is derived from an EMBL/GenBank/DDBJ whole genome shotgun (WGS) entry which is preliminary data.</text>
</comment>
<accession>A0ACC0USR8</accession>
<reference evidence="1" key="1">
    <citation type="submission" date="2022-10" db="EMBL/GenBank/DDBJ databases">
        <title>Complete Genome of Trichothecium roseum strain YXFP-22015, a Plant Pathogen Isolated from Citrus.</title>
        <authorList>
            <person name="Wang Y."/>
            <person name="Zhu L."/>
        </authorList>
    </citation>
    <scope>NUCLEOTIDE SEQUENCE</scope>
    <source>
        <strain evidence="1">YXFP-22015</strain>
    </source>
</reference>
<evidence type="ECO:0000313" key="2">
    <source>
        <dbReference type="Proteomes" id="UP001163324"/>
    </source>
</evidence>
<protein>
    <submittedName>
        <fullName evidence="1">Uncharacterized protein</fullName>
    </submittedName>
</protein>
<name>A0ACC0USR8_9HYPO</name>